<feature type="domain" description="Ig-like" evidence="5">
    <location>
        <begin position="27"/>
        <end position="111"/>
    </location>
</feature>
<keyword evidence="3" id="KW-0472">Membrane</keyword>
<dbReference type="InParanoid" id="A0A2I4BP12"/>
<dbReference type="SMART" id="SM00409">
    <property type="entry name" value="IG"/>
    <property type="match status" value="3"/>
</dbReference>
<dbReference type="InterPro" id="IPR007110">
    <property type="entry name" value="Ig-like_dom"/>
</dbReference>
<dbReference type="Pfam" id="PF13927">
    <property type="entry name" value="Ig_3"/>
    <property type="match status" value="2"/>
</dbReference>
<feature type="chain" id="PRO_5014189535" evidence="4">
    <location>
        <begin position="25"/>
        <end position="531"/>
    </location>
</feature>
<dbReference type="InterPro" id="IPR036179">
    <property type="entry name" value="Ig-like_dom_sf"/>
</dbReference>
<evidence type="ECO:0000313" key="7">
    <source>
        <dbReference type="RefSeq" id="XP_013869459.1"/>
    </source>
</evidence>
<proteinExistence type="predicted"/>
<evidence type="ECO:0000259" key="5">
    <source>
        <dbReference type="PROSITE" id="PS50835"/>
    </source>
</evidence>
<dbReference type="SUPFAM" id="SSF48726">
    <property type="entry name" value="Immunoglobulin"/>
    <property type="match status" value="3"/>
</dbReference>
<name>A0A2I4BP12_AUSLI</name>
<evidence type="ECO:0000256" key="2">
    <source>
        <dbReference type="ARBA" id="ARBA00023180"/>
    </source>
</evidence>
<evidence type="ECO:0000313" key="6">
    <source>
        <dbReference type="Proteomes" id="UP000192220"/>
    </source>
</evidence>
<evidence type="ECO:0000256" key="1">
    <source>
        <dbReference type="ARBA" id="ARBA00022729"/>
    </source>
</evidence>
<dbReference type="STRING" id="52670.A0A2I4BP12"/>
<dbReference type="PROSITE" id="PS50835">
    <property type="entry name" value="IG_LIKE"/>
    <property type="match status" value="3"/>
</dbReference>
<accession>A0A2I4BP12</accession>
<keyword evidence="3" id="KW-1133">Transmembrane helix</keyword>
<dbReference type="InterPro" id="IPR013783">
    <property type="entry name" value="Ig-like_fold"/>
</dbReference>
<dbReference type="Gene3D" id="2.60.40.10">
    <property type="entry name" value="Immunoglobulins"/>
    <property type="match status" value="3"/>
</dbReference>
<dbReference type="InterPro" id="IPR003599">
    <property type="entry name" value="Ig_sub"/>
</dbReference>
<feature type="signal peptide" evidence="4">
    <location>
        <begin position="1"/>
        <end position="24"/>
    </location>
</feature>
<dbReference type="AlphaFoldDB" id="A0A2I4BP12"/>
<feature type="transmembrane region" description="Helical" evidence="3">
    <location>
        <begin position="441"/>
        <end position="461"/>
    </location>
</feature>
<dbReference type="GeneID" id="106521444"/>
<dbReference type="SMART" id="SM00408">
    <property type="entry name" value="IGc2"/>
    <property type="match status" value="2"/>
</dbReference>
<evidence type="ECO:0000256" key="4">
    <source>
        <dbReference type="SAM" id="SignalP"/>
    </source>
</evidence>
<feature type="domain" description="Ig-like" evidence="5">
    <location>
        <begin position="115"/>
        <end position="209"/>
    </location>
</feature>
<dbReference type="OrthoDB" id="9950534at2759"/>
<keyword evidence="6" id="KW-1185">Reference proteome</keyword>
<dbReference type="InterPro" id="IPR003598">
    <property type="entry name" value="Ig_sub2"/>
</dbReference>
<dbReference type="Proteomes" id="UP000192220">
    <property type="component" value="Unplaced"/>
</dbReference>
<keyword evidence="1 4" id="KW-0732">Signal</keyword>
<organism evidence="6 7">
    <name type="scientific">Austrofundulus limnaeus</name>
    <name type="common">Annual killifish</name>
    <dbReference type="NCBI Taxonomy" id="52670"/>
    <lineage>
        <taxon>Eukaryota</taxon>
        <taxon>Metazoa</taxon>
        <taxon>Chordata</taxon>
        <taxon>Craniata</taxon>
        <taxon>Vertebrata</taxon>
        <taxon>Euteleostomi</taxon>
        <taxon>Actinopterygii</taxon>
        <taxon>Neopterygii</taxon>
        <taxon>Teleostei</taxon>
        <taxon>Neoteleostei</taxon>
        <taxon>Acanthomorphata</taxon>
        <taxon>Ovalentaria</taxon>
        <taxon>Atherinomorphae</taxon>
        <taxon>Cyprinodontiformes</taxon>
        <taxon>Rivulidae</taxon>
        <taxon>Austrofundulus</taxon>
    </lineage>
</organism>
<dbReference type="CDD" id="cd00096">
    <property type="entry name" value="Ig"/>
    <property type="match status" value="3"/>
</dbReference>
<dbReference type="KEGG" id="alim:106521444"/>
<dbReference type="PANTHER" id="PTHR44427:SF5">
    <property type="entry name" value="V-SET AND IMMUNOGLOBULIN DOMAIN-CONTAINING PROTEIN 10-LIKE"/>
    <property type="match status" value="1"/>
</dbReference>
<gene>
    <name evidence="7" type="primary">LOC106521444</name>
</gene>
<evidence type="ECO:0000256" key="3">
    <source>
        <dbReference type="SAM" id="Phobius"/>
    </source>
</evidence>
<protein>
    <submittedName>
        <fullName evidence="7">Fc receptor-like protein 5 isoform X1</fullName>
    </submittedName>
</protein>
<dbReference type="PANTHER" id="PTHR44427">
    <property type="entry name" value="CARCINOEMBRYONIC ANTIGEN-RELATED CELL ADHESION MOLECULE 19"/>
    <property type="match status" value="1"/>
</dbReference>
<feature type="domain" description="Ig-like" evidence="5">
    <location>
        <begin position="304"/>
        <end position="409"/>
    </location>
</feature>
<dbReference type="InterPro" id="IPR050831">
    <property type="entry name" value="CEA_cell_adhesion"/>
</dbReference>
<reference evidence="7" key="1">
    <citation type="submission" date="2025-08" db="UniProtKB">
        <authorList>
            <consortium name="RefSeq"/>
        </authorList>
    </citation>
    <scope>IDENTIFICATION</scope>
    <source>
        <strain evidence="7">Quisiro</strain>
        <tissue evidence="7">Liver</tissue>
    </source>
</reference>
<dbReference type="RefSeq" id="XP_013869459.1">
    <property type="nucleotide sequence ID" value="XM_014014005.1"/>
</dbReference>
<keyword evidence="2" id="KW-0325">Glycoprotein</keyword>
<keyword evidence="3" id="KW-0812">Transmembrane</keyword>
<sequence>MNCHKLLAILALTCLLFKISGSRSLRPMLNGPDMAFLNTKVVFQCFAHSSSPTIIYKLIRDGKFLIGIHVGHKRDRNATFSLKVKAASAGLYQCTATAGRSTGVSNRIRLTLVTPASNTRVTSEPSPPTVYEGSGIILRCDADRGSHLFYTWFFNRKEVTPSTSGFHLTGNQLLMEGVTPEHAGTYYCIAWSVVQDIRRFSTSTEVTVTVKVYASKPEISFSVFKAGGSYHSNITCWSSRGSPPATFYLLLDDKQVGSVVASESLSAWFDVALVIGLDMGDARCRLKTDVQDLLSEFVTLEVVPVGGRLKLEVDYLYTAESKLAAARLSCQVSRGTFPHFSWLFNNSVLPSQSHMDSHSQPSLSQFAFDDRTQTLILTKLGPEDSGYYRCRARDSFNPSGQWVQSAAVLVQVTDQILNMMSQATSCSDTLQSLYTSPFESIALLFCCFFILILAVGFICVYKMFDHSQASPDIPAANPGSAPLHLSEPESLSVALQAQVFFADQEVENQVNIKLKTAQLSLLSSHNTGLLS</sequence>